<evidence type="ECO:0000313" key="2">
    <source>
        <dbReference type="EMBL" id="ROR96289.1"/>
    </source>
</evidence>
<sequence>MGLAIVRVLLAGLLFGAGVPAVFAAGIRMWAKGHDEVLPDGSVRRGNRAALAGAAAALLVTVAMVVVGVLWITRKSLYHYLGISLFGMG</sequence>
<organism evidence="2 3">
    <name type="scientific">Salana multivorans</name>
    <dbReference type="NCBI Taxonomy" id="120377"/>
    <lineage>
        <taxon>Bacteria</taxon>
        <taxon>Bacillati</taxon>
        <taxon>Actinomycetota</taxon>
        <taxon>Actinomycetes</taxon>
        <taxon>Micrococcales</taxon>
        <taxon>Beutenbergiaceae</taxon>
        <taxon>Salana</taxon>
    </lineage>
</organism>
<dbReference type="EMBL" id="RKHQ01000001">
    <property type="protein sequence ID" value="ROR96289.1"/>
    <property type="molecule type" value="Genomic_DNA"/>
</dbReference>
<accession>A0A3N2D928</accession>
<proteinExistence type="predicted"/>
<keyword evidence="1" id="KW-0812">Transmembrane</keyword>
<dbReference type="Proteomes" id="UP000275356">
    <property type="component" value="Unassembled WGS sequence"/>
</dbReference>
<reference evidence="2 3" key="1">
    <citation type="submission" date="2018-11" db="EMBL/GenBank/DDBJ databases">
        <title>Sequencing the genomes of 1000 actinobacteria strains.</title>
        <authorList>
            <person name="Klenk H.-P."/>
        </authorList>
    </citation>
    <scope>NUCLEOTIDE SEQUENCE [LARGE SCALE GENOMIC DNA]</scope>
    <source>
        <strain evidence="2 3">DSM 13521</strain>
    </source>
</reference>
<gene>
    <name evidence="2" type="ORF">EDD28_0871</name>
</gene>
<comment type="caution">
    <text evidence="2">The sequence shown here is derived from an EMBL/GenBank/DDBJ whole genome shotgun (WGS) entry which is preliminary data.</text>
</comment>
<evidence type="ECO:0000313" key="3">
    <source>
        <dbReference type="Proteomes" id="UP000275356"/>
    </source>
</evidence>
<dbReference type="AlphaFoldDB" id="A0A3N2D928"/>
<name>A0A3N2D928_9MICO</name>
<keyword evidence="1" id="KW-0472">Membrane</keyword>
<feature type="transmembrane region" description="Helical" evidence="1">
    <location>
        <begin position="48"/>
        <end position="72"/>
    </location>
</feature>
<keyword evidence="1" id="KW-1133">Transmembrane helix</keyword>
<keyword evidence="3" id="KW-1185">Reference proteome</keyword>
<evidence type="ECO:0000256" key="1">
    <source>
        <dbReference type="SAM" id="Phobius"/>
    </source>
</evidence>
<protein>
    <submittedName>
        <fullName evidence="2">Uncharacterized protein</fullName>
    </submittedName>
</protein>